<sequence length="135" mass="15331">MLIVPLAGCRRSLVGLAGTTPSARLAEELRTGGGIELFRGILPVFFAHKRMKPKRLRRFVKLLYLGRRTQLSGLESWDSLQGYISKWIRDADHGRLKKLPETLRTSGLHNAADALQRKLRRVEDVHLCQNDRDSS</sequence>
<reference evidence="2" key="1">
    <citation type="submission" date="2021-01" db="EMBL/GenBank/DDBJ databases">
        <authorList>
            <person name="Zahm M."/>
            <person name="Roques C."/>
            <person name="Cabau C."/>
            <person name="Klopp C."/>
            <person name="Donnadieu C."/>
            <person name="Jouanno E."/>
            <person name="Lampietro C."/>
            <person name="Louis A."/>
            <person name="Herpin A."/>
            <person name="Echchiki A."/>
            <person name="Berthelot C."/>
            <person name="Parey E."/>
            <person name="Roest-Crollius H."/>
            <person name="Braasch I."/>
            <person name="Postlethwait J."/>
            <person name="Bobe J."/>
            <person name="Montfort J."/>
            <person name="Bouchez O."/>
            <person name="Begum T."/>
            <person name="Mejri S."/>
            <person name="Adams A."/>
            <person name="Chen W.-J."/>
            <person name="Guiguen Y."/>
        </authorList>
    </citation>
    <scope>NUCLEOTIDE SEQUENCE</scope>
    <source>
        <strain evidence="2">YG-15Mar2019-1</strain>
        <tissue evidence="2">Brain</tissue>
    </source>
</reference>
<dbReference type="Pfam" id="PF21733">
    <property type="entry name" value="Death_3"/>
    <property type="match status" value="1"/>
</dbReference>
<name>A0A9D3PHP7_MEGAT</name>
<accession>A0A9D3PHP7</accession>
<dbReference type="OrthoDB" id="9990004at2759"/>
<dbReference type="Proteomes" id="UP001046870">
    <property type="component" value="Chromosome 21"/>
</dbReference>
<gene>
    <name evidence="2" type="ORF">MATL_G00233340</name>
</gene>
<dbReference type="AlphaFoldDB" id="A0A9D3PHP7"/>
<protein>
    <recommendedName>
        <fullName evidence="1">Death domain-containing protein</fullName>
    </recommendedName>
</protein>
<organism evidence="2 3">
    <name type="scientific">Megalops atlanticus</name>
    <name type="common">Tarpon</name>
    <name type="synonym">Clupea gigantea</name>
    <dbReference type="NCBI Taxonomy" id="7932"/>
    <lineage>
        <taxon>Eukaryota</taxon>
        <taxon>Metazoa</taxon>
        <taxon>Chordata</taxon>
        <taxon>Craniata</taxon>
        <taxon>Vertebrata</taxon>
        <taxon>Euteleostomi</taxon>
        <taxon>Actinopterygii</taxon>
        <taxon>Neopterygii</taxon>
        <taxon>Teleostei</taxon>
        <taxon>Elopiformes</taxon>
        <taxon>Megalopidae</taxon>
        <taxon>Megalops</taxon>
    </lineage>
</organism>
<proteinExistence type="predicted"/>
<dbReference type="EMBL" id="JAFDVH010000021">
    <property type="protein sequence ID" value="KAG7458006.1"/>
    <property type="molecule type" value="Genomic_DNA"/>
</dbReference>
<evidence type="ECO:0000259" key="1">
    <source>
        <dbReference type="Pfam" id="PF21733"/>
    </source>
</evidence>
<evidence type="ECO:0000313" key="2">
    <source>
        <dbReference type="EMBL" id="KAG7458006.1"/>
    </source>
</evidence>
<comment type="caution">
    <text evidence="2">The sequence shown here is derived from an EMBL/GenBank/DDBJ whole genome shotgun (WGS) entry which is preliminary data.</text>
</comment>
<dbReference type="InterPro" id="IPR048522">
    <property type="entry name" value="Death_3_fish"/>
</dbReference>
<keyword evidence="3" id="KW-1185">Reference proteome</keyword>
<feature type="domain" description="Death" evidence="1">
    <location>
        <begin position="27"/>
        <end position="124"/>
    </location>
</feature>
<evidence type="ECO:0000313" key="3">
    <source>
        <dbReference type="Proteomes" id="UP001046870"/>
    </source>
</evidence>